<evidence type="ECO:0000256" key="1">
    <source>
        <dbReference type="SAM" id="Phobius"/>
    </source>
</evidence>
<dbReference type="InterPro" id="IPR016089">
    <property type="entry name" value="Chalcone_isomerase_bundle_sf"/>
</dbReference>
<dbReference type="GO" id="GO:0016872">
    <property type="term" value="F:intramolecular lyase activity"/>
    <property type="evidence" value="ECO:0007669"/>
    <property type="project" value="InterPro"/>
</dbReference>
<evidence type="ECO:0000313" key="3">
    <source>
        <dbReference type="Proteomes" id="UP000241890"/>
    </source>
</evidence>
<dbReference type="Proteomes" id="UP000241890">
    <property type="component" value="Unassembled WGS sequence"/>
</dbReference>
<comment type="caution">
    <text evidence="2">The sequence shown here is derived from an EMBL/GenBank/DDBJ whole genome shotgun (WGS) entry which is preliminary data.</text>
</comment>
<accession>A0A2R5H0K9</accession>
<dbReference type="Gene3D" id="3.50.70.10">
    <property type="match status" value="1"/>
</dbReference>
<dbReference type="InParanoid" id="A0A2R5H0K9"/>
<dbReference type="SUPFAM" id="SSF54626">
    <property type="entry name" value="Chalcone isomerase"/>
    <property type="match status" value="1"/>
</dbReference>
<feature type="transmembrane region" description="Helical" evidence="1">
    <location>
        <begin position="118"/>
        <end position="140"/>
    </location>
</feature>
<proteinExistence type="predicted"/>
<gene>
    <name evidence="2" type="ORF">FCC1311_105242</name>
</gene>
<evidence type="ECO:0000313" key="2">
    <source>
        <dbReference type="EMBL" id="GBG34301.1"/>
    </source>
</evidence>
<dbReference type="AlphaFoldDB" id="A0A2R5H0K9"/>
<keyword evidence="1" id="KW-1133">Transmembrane helix</keyword>
<name>A0A2R5H0K9_9STRA</name>
<organism evidence="2 3">
    <name type="scientific">Hondaea fermentalgiana</name>
    <dbReference type="NCBI Taxonomy" id="2315210"/>
    <lineage>
        <taxon>Eukaryota</taxon>
        <taxon>Sar</taxon>
        <taxon>Stramenopiles</taxon>
        <taxon>Bigyra</taxon>
        <taxon>Labyrinthulomycetes</taxon>
        <taxon>Thraustochytrida</taxon>
        <taxon>Thraustochytriidae</taxon>
        <taxon>Hondaea</taxon>
    </lineage>
</organism>
<dbReference type="EMBL" id="BEYU01000186">
    <property type="protein sequence ID" value="GBG34301.1"/>
    <property type="molecule type" value="Genomic_DNA"/>
</dbReference>
<dbReference type="InterPro" id="IPR016088">
    <property type="entry name" value="Chalcone_isomerase_3-sand"/>
</dbReference>
<dbReference type="Gene3D" id="1.10.890.20">
    <property type="match status" value="1"/>
</dbReference>
<keyword evidence="3" id="KW-1185">Reference proteome</keyword>
<reference evidence="2 3" key="1">
    <citation type="submission" date="2017-12" db="EMBL/GenBank/DDBJ databases">
        <title>Sequencing, de novo assembly and annotation of complete genome of a new Thraustochytrid species, strain FCC1311.</title>
        <authorList>
            <person name="Sedici K."/>
            <person name="Godart F."/>
            <person name="Aiese Cigliano R."/>
            <person name="Sanseverino W."/>
            <person name="Barakat M."/>
            <person name="Ortet P."/>
            <person name="Marechal E."/>
            <person name="Cagnac O."/>
            <person name="Amato A."/>
        </authorList>
    </citation>
    <scope>NUCLEOTIDE SEQUENCE [LARGE SCALE GENOMIC DNA]</scope>
</reference>
<sequence>MPASVYISSPEKARRPNARRVTFVEADAAAAAQMQMALLLDDGLADEADQIYGRDWSASDRSDALVPYSNMERRLSAGWWRPPPAHVRDRAGSICCRSRYGRGGSLHAASSSKNQSNLFCTSLLVFVILLVSGLAGWRLLELGFFTPTSGDLPWVANGTARDRTTGVKFPLRTVPPGAETFYSLLGLSLRPGANNSWTQVSGLYVGNATVDLPSWKELADAHKATELHRAIVDSNTPLSLCVRMLCDVPGETVSKQFAEGLLPILQATYPPGATELIARDLRTLDGWFPPLLHEDQVMWLHWDHHSALRIFLDDTPEYPFGSSELGHAIFQSQLTGHGSSLTSLVHFIF</sequence>
<dbReference type="InterPro" id="IPR036298">
    <property type="entry name" value="Chalcone_isomerase_sf"/>
</dbReference>
<keyword evidence="1" id="KW-0812">Transmembrane</keyword>
<keyword evidence="1" id="KW-0472">Membrane</keyword>
<protein>
    <submittedName>
        <fullName evidence="2">Uncharacterized protein</fullName>
    </submittedName>
</protein>